<dbReference type="Gene3D" id="3.90.1300.10">
    <property type="entry name" value="Amidase signature (AS) domain"/>
    <property type="match status" value="1"/>
</dbReference>
<dbReference type="InterPro" id="IPR036928">
    <property type="entry name" value="AS_sf"/>
</dbReference>
<dbReference type="KEGG" id="lsx:H8B22_10565"/>
<proteinExistence type="predicted"/>
<gene>
    <name evidence="2" type="ORF">H8B22_10565</name>
</gene>
<dbReference type="Pfam" id="PF01425">
    <property type="entry name" value="Amidase"/>
    <property type="match status" value="1"/>
</dbReference>
<dbReference type="PANTHER" id="PTHR42678">
    <property type="entry name" value="AMIDASE"/>
    <property type="match status" value="1"/>
</dbReference>
<dbReference type="EMBL" id="CP060820">
    <property type="protein sequence ID" value="QNP39942.1"/>
    <property type="molecule type" value="Genomic_DNA"/>
</dbReference>
<evidence type="ECO:0000313" key="3">
    <source>
        <dbReference type="Proteomes" id="UP000516018"/>
    </source>
</evidence>
<dbReference type="RefSeq" id="WP_187711385.1">
    <property type="nucleotide sequence ID" value="NZ_CP060820.1"/>
</dbReference>
<accession>A0A7H0FV76</accession>
<name>A0A7H0FV76_9GAMM</name>
<dbReference type="Proteomes" id="UP000516018">
    <property type="component" value="Chromosome"/>
</dbReference>
<dbReference type="EC" id="3.5.1.4" evidence="2"/>
<dbReference type="SUPFAM" id="SSF75304">
    <property type="entry name" value="Amidase signature (AS) enzymes"/>
    <property type="match status" value="1"/>
</dbReference>
<evidence type="ECO:0000259" key="1">
    <source>
        <dbReference type="Pfam" id="PF01425"/>
    </source>
</evidence>
<dbReference type="PANTHER" id="PTHR42678:SF34">
    <property type="entry name" value="OS04G0183300 PROTEIN"/>
    <property type="match status" value="1"/>
</dbReference>
<dbReference type="NCBIfam" id="NF005300">
    <property type="entry name" value="PRK06828.1"/>
    <property type="match status" value="1"/>
</dbReference>
<dbReference type="InterPro" id="IPR023631">
    <property type="entry name" value="Amidase_dom"/>
</dbReference>
<keyword evidence="2" id="KW-0378">Hydrolase</keyword>
<sequence length="555" mass="57965">MSVLGRFTGGRLLPATLLAIAIVSALGACERVQNASASAPPATATRSASDGFAYAETGVADLAARMARGELDSRTLTQAYLDRIAAIDDAGPQLNAVIELNPDALKEADARDAERKAGRVRSPLHGIPVLLKDNIDATPMVNSAGSLALAEHRPTRDAFVVERLRNAGAVILGKTNLSEWANFRSVHSTSGWSGRGGLTRNPYALDRSACGSSSGTASAIAANLAVVGVGTETDGSILCPAAVTGLVGLKPTVGLVSRNGIIPISSSQDTAGPMARSVTDAAYLLAAMVGRDEGDAVTANSVGRAVFDYPLHLKAEGLRGARIGVLRNRMGMDRDADAAMEKAIDAMRRAGAVVVDAQIPTDGQWDAGELEVLTWEFKAGLEHYLESRQAPVRTLAQLIDFNKRHAGDELSYFGQDLLEQADAKGPLNDPVYLDTRSTIRRLAGVEGIDAALQAQRLDALIAPATSPAWKADMTNGDPHVPSGYGAAAVAGYPSLTVPMGEARGLPLGVVFMGTAWSEPRLLELGYAFEQATKARRAPQFLASIPAGAAQATAAK</sequence>
<keyword evidence="3" id="KW-1185">Reference proteome</keyword>
<feature type="domain" description="Amidase" evidence="1">
    <location>
        <begin position="76"/>
        <end position="522"/>
    </location>
</feature>
<dbReference type="NCBIfam" id="NF006006">
    <property type="entry name" value="PRK08137.1"/>
    <property type="match status" value="1"/>
</dbReference>
<reference evidence="2 3" key="1">
    <citation type="submission" date="2020-08" db="EMBL/GenBank/DDBJ databases">
        <title>Lysobacter sp. II4 sp. nov., isolated from soil.</title>
        <authorList>
            <person name="Woo C.Y."/>
            <person name="Kim J."/>
        </authorList>
    </citation>
    <scope>NUCLEOTIDE SEQUENCE [LARGE SCALE GENOMIC DNA]</scope>
    <source>
        <strain evidence="2 3">II4</strain>
    </source>
</reference>
<protein>
    <submittedName>
        <fullName evidence="2">Amidase</fullName>
        <ecNumber evidence="2">3.5.1.4</ecNumber>
    </submittedName>
</protein>
<dbReference type="PROSITE" id="PS51257">
    <property type="entry name" value="PROKAR_LIPOPROTEIN"/>
    <property type="match status" value="1"/>
</dbReference>
<organism evidence="2 3">
    <name type="scientific">Agrilutibacter terrestris</name>
    <dbReference type="NCBI Taxonomy" id="2865112"/>
    <lineage>
        <taxon>Bacteria</taxon>
        <taxon>Pseudomonadati</taxon>
        <taxon>Pseudomonadota</taxon>
        <taxon>Gammaproteobacteria</taxon>
        <taxon>Lysobacterales</taxon>
        <taxon>Lysobacteraceae</taxon>
        <taxon>Agrilutibacter</taxon>
    </lineage>
</organism>
<dbReference type="GO" id="GO:0004040">
    <property type="term" value="F:amidase activity"/>
    <property type="evidence" value="ECO:0007669"/>
    <property type="project" value="UniProtKB-EC"/>
</dbReference>
<dbReference type="AlphaFoldDB" id="A0A7H0FV76"/>
<evidence type="ECO:0000313" key="2">
    <source>
        <dbReference type="EMBL" id="QNP39942.1"/>
    </source>
</evidence>